<name>A0A2X4N4W2_9BACL</name>
<gene>
    <name evidence="1" type="ORF">FOC49_05320</name>
</gene>
<keyword evidence="2" id="KW-1185">Reference proteome</keyword>
<sequence length="92" mass="10790">MKLNKSGFTFVELIGALFICSLLFVFLIPNMVRQYANLSKLEKELEMKEVLYEEISINKHSNFTNRRGQYYIEVKDKKAKIVDEDTGEEVSY</sequence>
<accession>A0A2X4N4W2</accession>
<proteinExistence type="predicted"/>
<dbReference type="EMBL" id="CP046314">
    <property type="protein sequence ID" value="QGS09331.1"/>
    <property type="molecule type" value="Genomic_DNA"/>
</dbReference>
<organism evidence="1 2">
    <name type="scientific">Gemella morbillorum</name>
    <dbReference type="NCBI Taxonomy" id="29391"/>
    <lineage>
        <taxon>Bacteria</taxon>
        <taxon>Bacillati</taxon>
        <taxon>Bacillota</taxon>
        <taxon>Bacilli</taxon>
        <taxon>Bacillales</taxon>
        <taxon>Gemellaceae</taxon>
        <taxon>Gemella</taxon>
    </lineage>
</organism>
<dbReference type="RefSeq" id="WP_004631792.1">
    <property type="nucleotide sequence ID" value="NZ_CP046314.1"/>
</dbReference>
<protein>
    <submittedName>
        <fullName evidence="1">Type II secretion system protein</fullName>
    </submittedName>
</protein>
<dbReference type="GeneID" id="93207668"/>
<evidence type="ECO:0000313" key="2">
    <source>
        <dbReference type="Proteomes" id="UP000425411"/>
    </source>
</evidence>
<evidence type="ECO:0000313" key="1">
    <source>
        <dbReference type="EMBL" id="QGS09331.1"/>
    </source>
</evidence>
<dbReference type="Proteomes" id="UP000425411">
    <property type="component" value="Chromosome"/>
</dbReference>
<reference evidence="1 2" key="1">
    <citation type="submission" date="2019-11" db="EMBL/GenBank/DDBJ databases">
        <title>FDA dAtabase for Regulatory Grade micrObial Sequences (FDA-ARGOS): Supporting development and validation of Infectious Disease Dx tests.</title>
        <authorList>
            <person name="Turner S."/>
            <person name="Byrd R."/>
            <person name="Tallon L."/>
            <person name="Sadzewicz L."/>
            <person name="Vavikolanu K."/>
            <person name="Mehta A."/>
            <person name="Aluvathingal J."/>
            <person name="Nadendla S."/>
            <person name="Myers T."/>
            <person name="Yan Y."/>
            <person name="Sichtig H."/>
        </authorList>
    </citation>
    <scope>NUCLEOTIDE SEQUENCE [LARGE SCALE GENOMIC DNA]</scope>
    <source>
        <strain evidence="1 2">FDAARGOS_741</strain>
    </source>
</reference>
<dbReference type="OrthoDB" id="2990161at2"/>
<dbReference type="AlphaFoldDB" id="A0A2X4N4W2"/>